<accession>A0AA40HK46</accession>
<keyword evidence="2" id="KW-1185">Reference proteome</keyword>
<name>A0AA40HK46_CNENI</name>
<comment type="caution">
    <text evidence="1">The sequence shown here is derived from an EMBL/GenBank/DDBJ whole genome shotgun (WGS) entry which is preliminary data.</text>
</comment>
<evidence type="ECO:0000313" key="1">
    <source>
        <dbReference type="EMBL" id="KAK1332292.1"/>
    </source>
</evidence>
<dbReference type="Proteomes" id="UP001177744">
    <property type="component" value="Unassembled WGS sequence"/>
</dbReference>
<organism evidence="1 2">
    <name type="scientific">Cnephaeus nilssonii</name>
    <name type="common">Northern bat</name>
    <name type="synonym">Eptesicus nilssonii</name>
    <dbReference type="NCBI Taxonomy" id="3371016"/>
    <lineage>
        <taxon>Eukaryota</taxon>
        <taxon>Metazoa</taxon>
        <taxon>Chordata</taxon>
        <taxon>Craniata</taxon>
        <taxon>Vertebrata</taxon>
        <taxon>Euteleostomi</taxon>
        <taxon>Mammalia</taxon>
        <taxon>Eutheria</taxon>
        <taxon>Laurasiatheria</taxon>
        <taxon>Chiroptera</taxon>
        <taxon>Yangochiroptera</taxon>
        <taxon>Vespertilionidae</taxon>
        <taxon>Cnephaeus</taxon>
    </lineage>
</organism>
<proteinExistence type="predicted"/>
<protein>
    <submittedName>
        <fullName evidence="1">Uncharacterized protein</fullName>
    </submittedName>
</protein>
<evidence type="ECO:0000313" key="2">
    <source>
        <dbReference type="Proteomes" id="UP001177744"/>
    </source>
</evidence>
<dbReference type="AlphaFoldDB" id="A0AA40HK46"/>
<sequence length="100" mass="10590">MFAGGASLPSKGMSIVGAFGSEEQCRLSHRSLAAPSCQQMSELEEAEVRLVDSIRLGLQLAGRAMDGYHKPDQQKLQALKDTANRLRISSIQATTAAGSG</sequence>
<gene>
    <name evidence="1" type="ORF">QTO34_006965</name>
</gene>
<dbReference type="EMBL" id="JAULJE010000018">
    <property type="protein sequence ID" value="KAK1332292.1"/>
    <property type="molecule type" value="Genomic_DNA"/>
</dbReference>
<reference evidence="1" key="1">
    <citation type="submission" date="2023-06" db="EMBL/GenBank/DDBJ databases">
        <title>Reference genome for the Northern bat (Eptesicus nilssonii), a most northern bat species.</title>
        <authorList>
            <person name="Laine V.N."/>
            <person name="Pulliainen A.T."/>
            <person name="Lilley T.M."/>
        </authorList>
    </citation>
    <scope>NUCLEOTIDE SEQUENCE</scope>
    <source>
        <strain evidence="1">BLF_Eptnil</strain>
        <tissue evidence="1">Kidney</tissue>
    </source>
</reference>